<dbReference type="SUPFAM" id="SSF53474">
    <property type="entry name" value="alpha/beta-Hydrolases"/>
    <property type="match status" value="1"/>
</dbReference>
<dbReference type="EMBL" id="JARJLM010000484">
    <property type="protein sequence ID" value="MDF3837090.1"/>
    <property type="molecule type" value="Genomic_DNA"/>
</dbReference>
<dbReference type="Proteomes" id="UP001216674">
    <property type="component" value="Unassembled WGS sequence"/>
</dbReference>
<protein>
    <recommendedName>
        <fullName evidence="4">Alpha/beta hydrolase</fullName>
    </recommendedName>
</protein>
<dbReference type="InterPro" id="IPR029058">
    <property type="entry name" value="AB_hydrolase_fold"/>
</dbReference>
<sequence>MPAAPVTFSAPPLRHPGPARPASVPRAQPGHVQARNGMSLFVRDWHDGAPSAKAVVFLASWALPSDSWGPQMHALRAAGLRCIAPRAHGDHDVSSPLALSAQRAAALPPDARLALCPGVP</sequence>
<evidence type="ECO:0000256" key="1">
    <source>
        <dbReference type="SAM" id="MobiDB-lite"/>
    </source>
</evidence>
<proteinExistence type="predicted"/>
<evidence type="ECO:0008006" key="4">
    <source>
        <dbReference type="Google" id="ProtNLM"/>
    </source>
</evidence>
<feature type="region of interest" description="Disordered" evidence="1">
    <location>
        <begin position="1"/>
        <end position="30"/>
    </location>
</feature>
<keyword evidence="3" id="KW-1185">Reference proteome</keyword>
<evidence type="ECO:0000313" key="2">
    <source>
        <dbReference type="EMBL" id="MDF3837090.1"/>
    </source>
</evidence>
<comment type="caution">
    <text evidence="2">The sequence shown here is derived from an EMBL/GenBank/DDBJ whole genome shotgun (WGS) entry which is preliminary data.</text>
</comment>
<organism evidence="2 3">
    <name type="scientific">Cupriavidus basilensis</name>
    <dbReference type="NCBI Taxonomy" id="68895"/>
    <lineage>
        <taxon>Bacteria</taxon>
        <taxon>Pseudomonadati</taxon>
        <taxon>Pseudomonadota</taxon>
        <taxon>Betaproteobacteria</taxon>
        <taxon>Burkholderiales</taxon>
        <taxon>Burkholderiaceae</taxon>
        <taxon>Cupriavidus</taxon>
    </lineage>
</organism>
<gene>
    <name evidence="2" type="ORF">P3W85_29665</name>
</gene>
<evidence type="ECO:0000313" key="3">
    <source>
        <dbReference type="Proteomes" id="UP001216674"/>
    </source>
</evidence>
<reference evidence="2 3" key="1">
    <citation type="submission" date="2023-03" db="EMBL/GenBank/DDBJ databases">
        <title>Draft assemblies of triclosan tolerant bacteria isolated from returned activated sludge.</title>
        <authorList>
            <person name="Van Hamelsveld S."/>
        </authorList>
    </citation>
    <scope>NUCLEOTIDE SEQUENCE [LARGE SCALE GENOMIC DNA]</scope>
    <source>
        <strain evidence="2 3">GW210010_S58</strain>
    </source>
</reference>
<feature type="non-terminal residue" evidence="2">
    <location>
        <position position="120"/>
    </location>
</feature>
<accession>A0ABT6AWU0</accession>
<name>A0ABT6AWU0_9BURK</name>
<dbReference type="Gene3D" id="3.40.50.1820">
    <property type="entry name" value="alpha/beta hydrolase"/>
    <property type="match status" value="1"/>
</dbReference>